<dbReference type="RefSeq" id="WP_167122678.1">
    <property type="nucleotide sequence ID" value="NZ_JAAQQR010000001.1"/>
</dbReference>
<proteinExistence type="predicted"/>
<protein>
    <submittedName>
        <fullName evidence="2">DUF4879 domain-containing protein</fullName>
    </submittedName>
</protein>
<feature type="signal peptide" evidence="1">
    <location>
        <begin position="1"/>
        <end position="19"/>
    </location>
</feature>
<name>A0ABX0PZC1_9GAMM</name>
<feature type="chain" id="PRO_5045853714" evidence="1">
    <location>
        <begin position="20"/>
        <end position="142"/>
    </location>
</feature>
<dbReference type="Proteomes" id="UP001429601">
    <property type="component" value="Unassembled WGS sequence"/>
</dbReference>
<evidence type="ECO:0000256" key="1">
    <source>
        <dbReference type="SAM" id="SignalP"/>
    </source>
</evidence>
<organism evidence="2 3">
    <name type="scientific">Luteibacter jiangsuensis</name>
    <dbReference type="NCBI Taxonomy" id="637577"/>
    <lineage>
        <taxon>Bacteria</taxon>
        <taxon>Pseudomonadati</taxon>
        <taxon>Pseudomonadota</taxon>
        <taxon>Gammaproteobacteria</taxon>
        <taxon>Lysobacterales</taxon>
        <taxon>Rhodanobacteraceae</taxon>
        <taxon>Luteibacter</taxon>
    </lineage>
</organism>
<reference evidence="2 3" key="1">
    <citation type="journal article" date="2011" name="Curr. Microbiol.">
        <title>Luteibacter jiangsuensis sp. nov.: a methamidophos-degrading bacterium isolated from a methamidophos-manufacturing factory.</title>
        <authorList>
            <person name="Wang L."/>
            <person name="Wang G.L."/>
            <person name="Li S.P."/>
            <person name="Jiang J.D."/>
        </authorList>
    </citation>
    <scope>NUCLEOTIDE SEQUENCE [LARGE SCALE GENOMIC DNA]</scope>
    <source>
        <strain evidence="2 3">CGMCC 1.10133</strain>
    </source>
</reference>
<comment type="caution">
    <text evidence="2">The sequence shown here is derived from an EMBL/GenBank/DDBJ whole genome shotgun (WGS) entry which is preliminary data.</text>
</comment>
<dbReference type="EMBL" id="JAAQQR010000001">
    <property type="protein sequence ID" value="NID03716.1"/>
    <property type="molecule type" value="Genomic_DNA"/>
</dbReference>
<gene>
    <name evidence="2" type="ORF">HBF26_02380</name>
</gene>
<accession>A0ABX0PZC1</accession>
<evidence type="ECO:0000313" key="2">
    <source>
        <dbReference type="EMBL" id="NID03716.1"/>
    </source>
</evidence>
<dbReference type="InterPro" id="IPR032624">
    <property type="entry name" value="DUF4879"/>
</dbReference>
<dbReference type="Pfam" id="PF16219">
    <property type="entry name" value="DUF4879"/>
    <property type="match status" value="1"/>
</dbReference>
<sequence>MKNLVIAALALSASITAGASLATNLSRVSVYSVESSQGGREILSPRSGSTSRDHGGAMMRITTEEIGYGNNAQARLLGFSLREVGTIPLCNVRGHATPCAGRGTIIGYRRTWDASGRDGGNFEYMVIPNGIGGVQRVSLQVR</sequence>
<evidence type="ECO:0000313" key="3">
    <source>
        <dbReference type="Proteomes" id="UP001429601"/>
    </source>
</evidence>
<keyword evidence="3" id="KW-1185">Reference proteome</keyword>
<keyword evidence="1" id="KW-0732">Signal</keyword>